<dbReference type="VEuPathDB" id="PlasmoDB:PCYB_103230"/>
<dbReference type="RefSeq" id="XP_004222920.1">
    <property type="nucleotide sequence ID" value="XM_004222872.1"/>
</dbReference>
<feature type="compositionally biased region" description="Basic and acidic residues" evidence="1">
    <location>
        <begin position="1"/>
        <end position="13"/>
    </location>
</feature>
<dbReference type="OMA" id="HKEYKEE"/>
<dbReference type="GeneID" id="14693333"/>
<feature type="region of interest" description="Disordered" evidence="1">
    <location>
        <begin position="1"/>
        <end position="61"/>
    </location>
</feature>
<dbReference type="eggNOG" id="ENOG502QXZ2">
    <property type="taxonomic scope" value="Eukaryota"/>
</dbReference>
<feature type="compositionally biased region" description="Basic and acidic residues" evidence="1">
    <location>
        <begin position="114"/>
        <end position="124"/>
    </location>
</feature>
<dbReference type="AlphaFoldDB" id="K6UKM6"/>
<dbReference type="EMBL" id="DF157102">
    <property type="protein sequence ID" value="GAB66973.1"/>
    <property type="molecule type" value="Genomic_DNA"/>
</dbReference>
<gene>
    <name evidence="2" type="ORF">PCYB_103230</name>
</gene>
<proteinExistence type="predicted"/>
<dbReference type="KEGG" id="pcy:PCYB_103230"/>
<feature type="compositionally biased region" description="Polar residues" evidence="1">
    <location>
        <begin position="36"/>
        <end position="51"/>
    </location>
</feature>
<organism evidence="2 3">
    <name type="scientific">Plasmodium cynomolgi (strain B)</name>
    <dbReference type="NCBI Taxonomy" id="1120755"/>
    <lineage>
        <taxon>Eukaryota</taxon>
        <taxon>Sar</taxon>
        <taxon>Alveolata</taxon>
        <taxon>Apicomplexa</taxon>
        <taxon>Aconoidasida</taxon>
        <taxon>Haemosporida</taxon>
        <taxon>Plasmodiidae</taxon>
        <taxon>Plasmodium</taxon>
        <taxon>Plasmodium (Plasmodium)</taxon>
    </lineage>
</organism>
<feature type="region of interest" description="Disordered" evidence="1">
    <location>
        <begin position="78"/>
        <end position="138"/>
    </location>
</feature>
<name>K6UKM6_PLACD</name>
<dbReference type="Proteomes" id="UP000006319">
    <property type="component" value="Chromosome 10"/>
</dbReference>
<feature type="compositionally biased region" description="Acidic residues" evidence="1">
    <location>
        <begin position="125"/>
        <end position="134"/>
    </location>
</feature>
<evidence type="ECO:0000313" key="2">
    <source>
        <dbReference type="EMBL" id="GAB66973.1"/>
    </source>
</evidence>
<sequence length="166" mass="18443">MAEKGEEKSKDDDSVGDQPMEEIKADDGKEEDLVSSPATNLNEEGGSSATQGYVDPKMYNKFKNDGSFLAQVLALQKKKKVRKLKEAEGTDGKKKKKSRKTSSQQGDDDEDAEGEHGKKEKDAEANEEDEEDEREVAIKNEYIEKINKMKEEGFFTDKGIGAGMVK</sequence>
<protein>
    <submittedName>
        <fullName evidence="2">Uncharacterized protein</fullName>
    </submittedName>
</protein>
<reference evidence="2 3" key="1">
    <citation type="journal article" date="2012" name="Nat. Genet.">
        <title>Plasmodium cynomolgi genome sequences provide insight into Plasmodium vivax and the monkey malaria clade.</title>
        <authorList>
            <person name="Tachibana S."/>
            <person name="Sullivan S.A."/>
            <person name="Kawai S."/>
            <person name="Nakamura S."/>
            <person name="Kim H.R."/>
            <person name="Goto N."/>
            <person name="Arisue N."/>
            <person name="Palacpac N.M.Q."/>
            <person name="Honma H."/>
            <person name="Yagi M."/>
            <person name="Tougan T."/>
            <person name="Katakai Y."/>
            <person name="Kaneko O."/>
            <person name="Mita T."/>
            <person name="Kita K."/>
            <person name="Yasutomi Y."/>
            <person name="Sutton P.L."/>
            <person name="Shakhbatyan R."/>
            <person name="Horii T."/>
            <person name="Yasunaga T."/>
            <person name="Barnwell J.W."/>
            <person name="Escalante A.A."/>
            <person name="Carlton J.M."/>
            <person name="Tanabe K."/>
        </authorList>
    </citation>
    <scope>NUCLEOTIDE SEQUENCE [LARGE SCALE GENOMIC DNA]</scope>
    <source>
        <strain evidence="2 3">B</strain>
    </source>
</reference>
<dbReference type="OrthoDB" id="387465at2759"/>
<keyword evidence="3" id="KW-1185">Reference proteome</keyword>
<accession>K6UKM6</accession>
<evidence type="ECO:0000256" key="1">
    <source>
        <dbReference type="SAM" id="MobiDB-lite"/>
    </source>
</evidence>
<evidence type="ECO:0000313" key="3">
    <source>
        <dbReference type="Proteomes" id="UP000006319"/>
    </source>
</evidence>
<dbReference type="PhylomeDB" id="K6UKM6"/>